<gene>
    <name evidence="1" type="ORF">OWV82_000776</name>
</gene>
<keyword evidence="1" id="KW-0808">Transferase</keyword>
<comment type="caution">
    <text evidence="1">The sequence shown here is derived from an EMBL/GenBank/DDBJ whole genome shotgun (WGS) entry which is preliminary data.</text>
</comment>
<name>A0ACC1YX08_MELAZ</name>
<reference evidence="1 2" key="1">
    <citation type="journal article" date="2023" name="Science">
        <title>Complex scaffold remodeling in plant triterpene biosynthesis.</title>
        <authorList>
            <person name="De La Pena R."/>
            <person name="Hodgson H."/>
            <person name="Liu J.C."/>
            <person name="Stephenson M.J."/>
            <person name="Martin A.C."/>
            <person name="Owen C."/>
            <person name="Harkess A."/>
            <person name="Leebens-Mack J."/>
            <person name="Jimenez L.E."/>
            <person name="Osbourn A."/>
            <person name="Sattely E.S."/>
        </authorList>
    </citation>
    <scope>NUCLEOTIDE SEQUENCE [LARGE SCALE GENOMIC DNA]</scope>
    <source>
        <strain evidence="2">cv. JPN11</strain>
        <tissue evidence="1">Leaf</tissue>
    </source>
</reference>
<protein>
    <submittedName>
        <fullName evidence="1">Serine-threonine protein kinase, plant-type, putative isoform 1</fullName>
    </submittedName>
</protein>
<dbReference type="Proteomes" id="UP001164539">
    <property type="component" value="Chromosome 1"/>
</dbReference>
<evidence type="ECO:0000313" key="1">
    <source>
        <dbReference type="EMBL" id="KAJ4727723.1"/>
    </source>
</evidence>
<evidence type="ECO:0000313" key="2">
    <source>
        <dbReference type="Proteomes" id="UP001164539"/>
    </source>
</evidence>
<proteinExistence type="predicted"/>
<sequence length="576" mass="65221">MMKMNRKRRESKQSAVVVLEGIRVCTENTGIAPLWKAVRQVKNADDEILVLTILHAKEASGSISDAAGFSGDHHCNQSCEHDPYNKFLHQEISLRKEIYLNIFRPYYDSCKINGVKFQVKIAAGFRPKDIIIEEANAAGATWIVMDRCFTRDISFRLSGTDCNVLLVSDDDDAMTHDRHIYSHDRYELSMIKEETHRPKSPKLMKESVLQQAPCCNPSLPVQQPSNPALWASTTREIERQTLPEAQETGGSIRNVEPFEEETAPLGNSPGKLLKANVTLGPPLQLSWEMITDITSRFSTKACTGKCKNYIAYLGYLNEYQSFVLVKRLRESSSIVLEAEKKAASSMHHKNIMGLMGYHQSDTATVLVHPHPREGTLENMLCRLGENRLKLKFQEKLKIALGIAQGVRYMHQECPRGPIVHGELQLHNIFLRHDLQPLISGFGQAKWFQLEPESSISSKRWHLEDTLNHESMELLKSDVFSFGILLLRLFCRRSMPQDDKSLIEWARPLILKRKFHELLEEDSEVSDLHGIYRVMAAATQCTITKPTSRPYMSEVISILKGESFSAIESSPSGDSSP</sequence>
<keyword evidence="1" id="KW-0418">Kinase</keyword>
<dbReference type="EMBL" id="CM051394">
    <property type="protein sequence ID" value="KAJ4727723.1"/>
    <property type="molecule type" value="Genomic_DNA"/>
</dbReference>
<accession>A0ACC1YX08</accession>
<organism evidence="1 2">
    <name type="scientific">Melia azedarach</name>
    <name type="common">Chinaberry tree</name>
    <dbReference type="NCBI Taxonomy" id="155640"/>
    <lineage>
        <taxon>Eukaryota</taxon>
        <taxon>Viridiplantae</taxon>
        <taxon>Streptophyta</taxon>
        <taxon>Embryophyta</taxon>
        <taxon>Tracheophyta</taxon>
        <taxon>Spermatophyta</taxon>
        <taxon>Magnoliopsida</taxon>
        <taxon>eudicotyledons</taxon>
        <taxon>Gunneridae</taxon>
        <taxon>Pentapetalae</taxon>
        <taxon>rosids</taxon>
        <taxon>malvids</taxon>
        <taxon>Sapindales</taxon>
        <taxon>Meliaceae</taxon>
        <taxon>Melia</taxon>
    </lineage>
</organism>
<keyword evidence="2" id="KW-1185">Reference proteome</keyword>